<organism evidence="2 3">
    <name type="scientific">Cladophialophora chaetospira</name>
    <dbReference type="NCBI Taxonomy" id="386627"/>
    <lineage>
        <taxon>Eukaryota</taxon>
        <taxon>Fungi</taxon>
        <taxon>Dikarya</taxon>
        <taxon>Ascomycota</taxon>
        <taxon>Pezizomycotina</taxon>
        <taxon>Eurotiomycetes</taxon>
        <taxon>Chaetothyriomycetidae</taxon>
        <taxon>Chaetothyriales</taxon>
        <taxon>Herpotrichiellaceae</taxon>
        <taxon>Cladophialophora</taxon>
    </lineage>
</organism>
<feature type="region of interest" description="Disordered" evidence="1">
    <location>
        <begin position="99"/>
        <end position="147"/>
    </location>
</feature>
<evidence type="ECO:0000313" key="2">
    <source>
        <dbReference type="EMBL" id="KAJ9613958.1"/>
    </source>
</evidence>
<dbReference type="EMBL" id="JAPDRK010000003">
    <property type="protein sequence ID" value="KAJ9613958.1"/>
    <property type="molecule type" value="Genomic_DNA"/>
</dbReference>
<sequence>MSQVCMLDSDRLSSLLKDALSWSDHVSSLLVSATNGSILAYGFRGETPKIKDIRTQSTTMMTAYAMASEDILVFEAQNSGAITVITPVADQVLLGVTGPESRKSEPLQNGHSQDDEPPAINGTSEHEEQSEGDETEQGADAQEIRDELEVISQDLANILREELTTMRWPDDI</sequence>
<keyword evidence="3" id="KW-1185">Reference proteome</keyword>
<proteinExistence type="predicted"/>
<name>A0AA39CN63_9EURO</name>
<reference evidence="2" key="1">
    <citation type="submission" date="2022-10" db="EMBL/GenBank/DDBJ databases">
        <title>Culturing micro-colonial fungi from biological soil crusts in the Mojave desert and describing Neophaeococcomyces mojavensis, and introducing the new genera and species Taxawa tesnikishii.</title>
        <authorList>
            <person name="Kurbessoian T."/>
            <person name="Stajich J.E."/>
        </authorList>
    </citation>
    <scope>NUCLEOTIDE SEQUENCE</scope>
    <source>
        <strain evidence="2">TK_41</strain>
    </source>
</reference>
<evidence type="ECO:0000313" key="3">
    <source>
        <dbReference type="Proteomes" id="UP001172673"/>
    </source>
</evidence>
<accession>A0AA39CN63</accession>
<comment type="caution">
    <text evidence="2">The sequence shown here is derived from an EMBL/GenBank/DDBJ whole genome shotgun (WGS) entry which is preliminary data.</text>
</comment>
<dbReference type="Proteomes" id="UP001172673">
    <property type="component" value="Unassembled WGS sequence"/>
</dbReference>
<gene>
    <name evidence="2" type="ORF">H2200_002094</name>
</gene>
<evidence type="ECO:0000256" key="1">
    <source>
        <dbReference type="SAM" id="MobiDB-lite"/>
    </source>
</evidence>
<protein>
    <submittedName>
        <fullName evidence="2">Uncharacterized protein</fullName>
    </submittedName>
</protein>
<dbReference type="AlphaFoldDB" id="A0AA39CN63"/>